<dbReference type="EMBL" id="CAXIXY010000004">
    <property type="protein sequence ID" value="CAL2082940.1"/>
    <property type="molecule type" value="Genomic_DNA"/>
</dbReference>
<organism evidence="1 2">
    <name type="scientific">Tenacibaculum platacis</name>
    <dbReference type="NCBI Taxonomy" id="3137852"/>
    <lineage>
        <taxon>Bacteria</taxon>
        <taxon>Pseudomonadati</taxon>
        <taxon>Bacteroidota</taxon>
        <taxon>Flavobacteriia</taxon>
        <taxon>Flavobacteriales</taxon>
        <taxon>Flavobacteriaceae</taxon>
        <taxon>Tenacibaculum</taxon>
    </lineage>
</organism>
<comment type="caution">
    <text evidence="1">The sequence shown here is derived from an EMBL/GenBank/DDBJ whole genome shotgun (WGS) entry which is preliminary data.</text>
</comment>
<accession>A0ABM9NXP1</accession>
<proteinExistence type="predicted"/>
<dbReference type="RefSeq" id="WP_348711407.1">
    <property type="nucleotide sequence ID" value="NZ_CAXIXY010000004.1"/>
</dbReference>
<reference evidence="1 2" key="1">
    <citation type="submission" date="2024-05" db="EMBL/GenBank/DDBJ databases">
        <authorList>
            <person name="Duchaud E."/>
        </authorList>
    </citation>
    <scope>NUCLEOTIDE SEQUENCE [LARGE SCALE GENOMIC DNA]</scope>
    <source>
        <strain evidence="1">Ena-SAMPLE-TAB-13-05-2024-13:56:06:370-140302</strain>
    </source>
</reference>
<name>A0ABM9NXP1_9FLAO</name>
<evidence type="ECO:0000313" key="1">
    <source>
        <dbReference type="EMBL" id="CAL2082940.1"/>
    </source>
</evidence>
<dbReference type="Proteomes" id="UP001497416">
    <property type="component" value="Unassembled WGS sequence"/>
</dbReference>
<protein>
    <submittedName>
        <fullName evidence="1">Uncharacterized protein</fullName>
    </submittedName>
</protein>
<keyword evidence="2" id="KW-1185">Reference proteome</keyword>
<gene>
    <name evidence="1" type="ORF">T190607A01A_20052</name>
</gene>
<sequence length="81" mass="9317">MNRIAVAGNVVPPVYHLILEKGYRIKFKDNYIVATKNNIELIAQDFVELGGLVFLFENKGENWKVSDDKIDDCLTFIEQNQ</sequence>
<evidence type="ECO:0000313" key="2">
    <source>
        <dbReference type="Proteomes" id="UP001497416"/>
    </source>
</evidence>